<dbReference type="AlphaFoldDB" id="A0A517PAF8"/>
<feature type="transmembrane region" description="Helical" evidence="1">
    <location>
        <begin position="239"/>
        <end position="257"/>
    </location>
</feature>
<feature type="transmembrane region" description="Helical" evidence="1">
    <location>
        <begin position="109"/>
        <end position="131"/>
    </location>
</feature>
<feature type="transmembrane region" description="Helical" evidence="1">
    <location>
        <begin position="180"/>
        <end position="200"/>
    </location>
</feature>
<evidence type="ECO:0000256" key="1">
    <source>
        <dbReference type="SAM" id="Phobius"/>
    </source>
</evidence>
<feature type="transmembrane region" description="Helical" evidence="1">
    <location>
        <begin position="151"/>
        <end position="173"/>
    </location>
</feature>
<evidence type="ECO:0000313" key="3">
    <source>
        <dbReference type="EMBL" id="QDT16353.1"/>
    </source>
</evidence>
<protein>
    <submittedName>
        <fullName evidence="3">Leader peptidase PppA</fullName>
    </submittedName>
</protein>
<dbReference type="InterPro" id="IPR010627">
    <property type="entry name" value="Prepilin_pept_A24_N"/>
</dbReference>
<proteinExistence type="predicted"/>
<dbReference type="PANTHER" id="PTHR30487">
    <property type="entry name" value="TYPE 4 PREPILIN-LIKE PROTEINS LEADER PEPTIDE-PROCESSING ENZYME"/>
    <property type="match status" value="1"/>
</dbReference>
<dbReference type="GO" id="GO:0006465">
    <property type="term" value="P:signal peptide processing"/>
    <property type="evidence" value="ECO:0007669"/>
    <property type="project" value="TreeGrafter"/>
</dbReference>
<sequence>MPPSGFMAVGFVDWTGWAAPTGEWLTGALRAFVVAWSFALGASVGSFLNVVVYRLPAGMNLSRPKSRCPRCGTPIRATDNLPVFGWLRLRGRCRACGLPIAARYPLVEALCGTALATLALTIVLMGGVNLPIDAGRAGLSSLFLRSLEPDGIALCGGLFVGAVTLLGAGLIALDGHRLPWRFVLFGLLVPAALAAVWPGLRVGAAAVWGGRPWSLAGVGEGFDLGSYRFVPNLAGPLDAATGALICGALGAVLAPLLRGRIDRLNLALIAATAGAWWGWHAGAVGLAAGGAVAFAAPMLYAAGALRTRVPPTAFVAYAAAAVPFTWGAIGLNPADDSLWGKAATIGLAAGALAAGATVDRLFFSATDPQADASADAGV</sequence>
<keyword evidence="1" id="KW-1133">Transmembrane helix</keyword>
<evidence type="ECO:0000259" key="2">
    <source>
        <dbReference type="Pfam" id="PF06750"/>
    </source>
</evidence>
<feature type="transmembrane region" description="Helical" evidence="1">
    <location>
        <begin position="34"/>
        <end position="55"/>
    </location>
</feature>
<dbReference type="EMBL" id="CP036265">
    <property type="protein sequence ID" value="QDT16353.1"/>
    <property type="molecule type" value="Genomic_DNA"/>
</dbReference>
<dbReference type="Pfam" id="PF06750">
    <property type="entry name" value="A24_N_bact"/>
    <property type="match status" value="1"/>
</dbReference>
<feature type="transmembrane region" description="Helical" evidence="1">
    <location>
        <begin position="338"/>
        <end position="358"/>
    </location>
</feature>
<accession>A0A517PAF8</accession>
<name>A0A517PAF8_9PLAN</name>
<dbReference type="KEGG" id="acaf:CA12_24540"/>
<evidence type="ECO:0000313" key="4">
    <source>
        <dbReference type="Proteomes" id="UP000318741"/>
    </source>
</evidence>
<dbReference type="PANTHER" id="PTHR30487:SF0">
    <property type="entry name" value="PREPILIN LEADER PEPTIDASE_N-METHYLTRANSFERASE-RELATED"/>
    <property type="match status" value="1"/>
</dbReference>
<dbReference type="InterPro" id="IPR050882">
    <property type="entry name" value="Prepilin_peptidase/N-MTase"/>
</dbReference>
<gene>
    <name evidence="3" type="primary">pppA</name>
    <name evidence="3" type="ORF">CA12_24540</name>
</gene>
<organism evidence="3 4">
    <name type="scientific">Alienimonas californiensis</name>
    <dbReference type="NCBI Taxonomy" id="2527989"/>
    <lineage>
        <taxon>Bacteria</taxon>
        <taxon>Pseudomonadati</taxon>
        <taxon>Planctomycetota</taxon>
        <taxon>Planctomycetia</taxon>
        <taxon>Planctomycetales</taxon>
        <taxon>Planctomycetaceae</taxon>
        <taxon>Alienimonas</taxon>
    </lineage>
</organism>
<dbReference type="RefSeq" id="WP_207621966.1">
    <property type="nucleotide sequence ID" value="NZ_CP036265.1"/>
</dbReference>
<feature type="transmembrane region" description="Helical" evidence="1">
    <location>
        <begin position="314"/>
        <end position="332"/>
    </location>
</feature>
<keyword evidence="1" id="KW-0472">Membrane</keyword>
<dbReference type="Proteomes" id="UP000318741">
    <property type="component" value="Chromosome"/>
</dbReference>
<feature type="domain" description="Prepilin peptidase A24 N-terminal" evidence="2">
    <location>
        <begin position="40"/>
        <end position="120"/>
    </location>
</feature>
<dbReference type="GO" id="GO:0004190">
    <property type="term" value="F:aspartic-type endopeptidase activity"/>
    <property type="evidence" value="ECO:0007669"/>
    <property type="project" value="TreeGrafter"/>
</dbReference>
<feature type="transmembrane region" description="Helical" evidence="1">
    <location>
        <begin position="285"/>
        <end position="302"/>
    </location>
</feature>
<keyword evidence="4" id="KW-1185">Reference proteome</keyword>
<keyword evidence="1" id="KW-0812">Transmembrane</keyword>
<dbReference type="GO" id="GO:0005886">
    <property type="term" value="C:plasma membrane"/>
    <property type="evidence" value="ECO:0007669"/>
    <property type="project" value="TreeGrafter"/>
</dbReference>
<reference evidence="3 4" key="1">
    <citation type="submission" date="2019-02" db="EMBL/GenBank/DDBJ databases">
        <title>Deep-cultivation of Planctomycetes and their phenomic and genomic characterization uncovers novel biology.</title>
        <authorList>
            <person name="Wiegand S."/>
            <person name="Jogler M."/>
            <person name="Boedeker C."/>
            <person name="Pinto D."/>
            <person name="Vollmers J."/>
            <person name="Rivas-Marin E."/>
            <person name="Kohn T."/>
            <person name="Peeters S.H."/>
            <person name="Heuer A."/>
            <person name="Rast P."/>
            <person name="Oberbeckmann S."/>
            <person name="Bunk B."/>
            <person name="Jeske O."/>
            <person name="Meyerdierks A."/>
            <person name="Storesund J.E."/>
            <person name="Kallscheuer N."/>
            <person name="Luecker S."/>
            <person name="Lage O.M."/>
            <person name="Pohl T."/>
            <person name="Merkel B.J."/>
            <person name="Hornburger P."/>
            <person name="Mueller R.-W."/>
            <person name="Bruemmer F."/>
            <person name="Labrenz M."/>
            <person name="Spormann A.M."/>
            <person name="Op den Camp H."/>
            <person name="Overmann J."/>
            <person name="Amann R."/>
            <person name="Jetten M.S.M."/>
            <person name="Mascher T."/>
            <person name="Medema M.H."/>
            <person name="Devos D.P."/>
            <person name="Kaster A.-K."/>
            <person name="Ovreas L."/>
            <person name="Rohde M."/>
            <person name="Galperin M.Y."/>
            <person name="Jogler C."/>
        </authorList>
    </citation>
    <scope>NUCLEOTIDE SEQUENCE [LARGE SCALE GENOMIC DNA]</scope>
    <source>
        <strain evidence="3 4">CA12</strain>
    </source>
</reference>